<proteinExistence type="predicted"/>
<keyword evidence="2" id="KW-1185">Reference proteome</keyword>
<organism evidence="1 2">
    <name type="scientific">Cordylochernes scorpioides</name>
    <dbReference type="NCBI Taxonomy" id="51811"/>
    <lineage>
        <taxon>Eukaryota</taxon>
        <taxon>Metazoa</taxon>
        <taxon>Ecdysozoa</taxon>
        <taxon>Arthropoda</taxon>
        <taxon>Chelicerata</taxon>
        <taxon>Arachnida</taxon>
        <taxon>Pseudoscorpiones</taxon>
        <taxon>Cheliferoidea</taxon>
        <taxon>Chernetidae</taxon>
        <taxon>Cordylochernes</taxon>
    </lineage>
</organism>
<accession>A0ABY6KIP3</accession>
<evidence type="ECO:0000313" key="1">
    <source>
        <dbReference type="EMBL" id="UYV67633.1"/>
    </source>
</evidence>
<dbReference type="InterPro" id="IPR036397">
    <property type="entry name" value="RNaseH_sf"/>
</dbReference>
<evidence type="ECO:0000313" key="2">
    <source>
        <dbReference type="Proteomes" id="UP001235939"/>
    </source>
</evidence>
<dbReference type="Proteomes" id="UP001235939">
    <property type="component" value="Chromosome 05"/>
</dbReference>
<reference evidence="1 2" key="1">
    <citation type="submission" date="2022-01" db="EMBL/GenBank/DDBJ databases">
        <title>A chromosomal length assembly of Cordylochernes scorpioides.</title>
        <authorList>
            <person name="Zeh D."/>
            <person name="Zeh J."/>
        </authorList>
    </citation>
    <scope>NUCLEOTIDE SEQUENCE [LARGE SCALE GENOMIC DNA]</scope>
    <source>
        <strain evidence="1">IN4F17</strain>
        <tissue evidence="1">Whole Body</tissue>
    </source>
</reference>
<name>A0ABY6KIP3_9ARAC</name>
<protein>
    <submittedName>
        <fullName evidence="1">K02A2.6-like</fullName>
    </submittedName>
</protein>
<sequence length="111" mass="12841">MNNKRYPGSPELSLRGNGHRVTVAYPPQNYYLIDKLNKTLEDMLSVYTGVEQNNWDQVLPYVNLDFNTAKQESTGDTSFFLVHAREAKTYMDTVLPYLPDEISDNYMLKNL</sequence>
<gene>
    <name evidence="1" type="ORF">LAZ67_5001410</name>
</gene>
<dbReference type="Gene3D" id="3.30.420.10">
    <property type="entry name" value="Ribonuclease H-like superfamily/Ribonuclease H"/>
    <property type="match status" value="1"/>
</dbReference>
<dbReference type="EMBL" id="CP092867">
    <property type="protein sequence ID" value="UYV67633.1"/>
    <property type="molecule type" value="Genomic_DNA"/>
</dbReference>